<dbReference type="GO" id="GO:0005886">
    <property type="term" value="C:plasma membrane"/>
    <property type="evidence" value="ECO:0007669"/>
    <property type="project" value="UniProtKB-SubCell"/>
</dbReference>
<proteinExistence type="inferred from homology"/>
<reference evidence="10 11" key="1">
    <citation type="submission" date="2017-04" db="EMBL/GenBank/DDBJ databases">
        <authorList>
            <person name="Afonso C.L."/>
            <person name="Miller P.J."/>
            <person name="Scott M.A."/>
            <person name="Spackman E."/>
            <person name="Goraichik I."/>
            <person name="Dimitrov K.M."/>
            <person name="Suarez D.L."/>
            <person name="Swayne D.E."/>
        </authorList>
    </citation>
    <scope>NUCLEOTIDE SEQUENCE [LARGE SCALE GENOMIC DNA]</scope>
    <source>
        <strain evidence="10 11">ToBE</strain>
    </source>
</reference>
<dbReference type="PROSITE" id="PS50928">
    <property type="entry name" value="ABC_TM1"/>
    <property type="match status" value="1"/>
</dbReference>
<protein>
    <submittedName>
        <fullName evidence="10">Putative spermidine/putrescine transport system permease protein</fullName>
    </submittedName>
</protein>
<feature type="transmembrane region" description="Helical" evidence="8">
    <location>
        <begin position="147"/>
        <end position="173"/>
    </location>
</feature>
<dbReference type="SUPFAM" id="SSF161098">
    <property type="entry name" value="MetI-like"/>
    <property type="match status" value="1"/>
</dbReference>
<feature type="transmembrane region" description="Helical" evidence="8">
    <location>
        <begin position="7"/>
        <end position="29"/>
    </location>
</feature>
<dbReference type="GO" id="GO:0055085">
    <property type="term" value="P:transmembrane transport"/>
    <property type="evidence" value="ECO:0007669"/>
    <property type="project" value="InterPro"/>
</dbReference>
<comment type="subcellular location">
    <subcellularLocation>
        <location evidence="1 8">Cell membrane</location>
        <topology evidence="1 8">Multi-pass membrane protein</topology>
    </subcellularLocation>
</comment>
<accession>A0A1W1VXS0</accession>
<feature type="transmembrane region" description="Helical" evidence="8">
    <location>
        <begin position="194"/>
        <end position="227"/>
    </location>
</feature>
<dbReference type="EMBL" id="LT838272">
    <property type="protein sequence ID" value="SMB98182.1"/>
    <property type="molecule type" value="Genomic_DNA"/>
</dbReference>
<keyword evidence="6 8" id="KW-1133">Transmembrane helix</keyword>
<feature type="transmembrane region" description="Helical" evidence="8">
    <location>
        <begin position="256"/>
        <end position="275"/>
    </location>
</feature>
<organism evidence="10 11">
    <name type="scientific">Thermanaeromonas toyohensis ToBE</name>
    <dbReference type="NCBI Taxonomy" id="698762"/>
    <lineage>
        <taxon>Bacteria</taxon>
        <taxon>Bacillati</taxon>
        <taxon>Bacillota</taxon>
        <taxon>Clostridia</taxon>
        <taxon>Neomoorellales</taxon>
        <taxon>Neomoorellaceae</taxon>
        <taxon>Thermanaeromonas</taxon>
    </lineage>
</organism>
<dbReference type="PANTHER" id="PTHR42929:SF1">
    <property type="entry name" value="INNER MEMBRANE ABC TRANSPORTER PERMEASE PROTEIN YDCU-RELATED"/>
    <property type="match status" value="1"/>
</dbReference>
<dbReference type="Gene3D" id="1.10.3720.10">
    <property type="entry name" value="MetI-like"/>
    <property type="match status" value="1"/>
</dbReference>
<evidence type="ECO:0000256" key="8">
    <source>
        <dbReference type="RuleBase" id="RU363032"/>
    </source>
</evidence>
<dbReference type="PANTHER" id="PTHR42929">
    <property type="entry name" value="INNER MEMBRANE ABC TRANSPORTER PERMEASE PROTEIN YDCU-RELATED-RELATED"/>
    <property type="match status" value="1"/>
</dbReference>
<dbReference type="OrthoDB" id="1726582at2"/>
<gene>
    <name evidence="10" type="ORF">SAMN00808754_2182</name>
</gene>
<evidence type="ECO:0000313" key="10">
    <source>
        <dbReference type="EMBL" id="SMB98182.1"/>
    </source>
</evidence>
<dbReference type="STRING" id="698762.SAMN00808754_2182"/>
<dbReference type="InterPro" id="IPR000515">
    <property type="entry name" value="MetI-like"/>
</dbReference>
<dbReference type="Pfam" id="PF00528">
    <property type="entry name" value="BPD_transp_1"/>
    <property type="match status" value="1"/>
</dbReference>
<evidence type="ECO:0000256" key="4">
    <source>
        <dbReference type="ARBA" id="ARBA00022475"/>
    </source>
</evidence>
<sequence length="286" mass="31309">MRVTLQGLNLIEHIFLLPIGVFLGLFILFPLGNVLVRSFIDNNTGSLTLVNYYNILTSPQYLNAIKNSLLFSIATTLVGAVAGTFIAFVITKFPQRMKSIIMSLFSIPMTLSGLVVAFAFIVLLGRNGIFNIILKLLRLPGGWQFDLYTWVGLVVVYSFFEVPLMTLVMSAAMENLDVSLIEAGRSLGAKGWQLWRYIIIPVLLPGFLGGISILFAGMMGAFGTALALTGMEKNLLSLQIYSHTSESNFNIPQADALAVVLAIFIAVILILISSLERRLQPGRGKS</sequence>
<feature type="transmembrane region" description="Helical" evidence="8">
    <location>
        <begin position="69"/>
        <end position="90"/>
    </location>
</feature>
<feature type="domain" description="ABC transmembrane type-1" evidence="9">
    <location>
        <begin position="65"/>
        <end position="272"/>
    </location>
</feature>
<dbReference type="InterPro" id="IPR035906">
    <property type="entry name" value="MetI-like_sf"/>
</dbReference>
<dbReference type="AlphaFoldDB" id="A0A1W1VXS0"/>
<name>A0A1W1VXS0_9FIRM</name>
<evidence type="ECO:0000256" key="7">
    <source>
        <dbReference type="ARBA" id="ARBA00023136"/>
    </source>
</evidence>
<dbReference type="Proteomes" id="UP000192569">
    <property type="component" value="Chromosome I"/>
</dbReference>
<evidence type="ECO:0000256" key="2">
    <source>
        <dbReference type="ARBA" id="ARBA00007069"/>
    </source>
</evidence>
<evidence type="ECO:0000256" key="6">
    <source>
        <dbReference type="ARBA" id="ARBA00022989"/>
    </source>
</evidence>
<evidence type="ECO:0000313" key="11">
    <source>
        <dbReference type="Proteomes" id="UP000192569"/>
    </source>
</evidence>
<evidence type="ECO:0000259" key="9">
    <source>
        <dbReference type="PROSITE" id="PS50928"/>
    </source>
</evidence>
<keyword evidence="4" id="KW-1003">Cell membrane</keyword>
<keyword evidence="11" id="KW-1185">Reference proteome</keyword>
<evidence type="ECO:0000256" key="3">
    <source>
        <dbReference type="ARBA" id="ARBA00022448"/>
    </source>
</evidence>
<feature type="transmembrane region" description="Helical" evidence="8">
    <location>
        <begin position="102"/>
        <end position="127"/>
    </location>
</feature>
<comment type="similarity">
    <text evidence="2">Belongs to the binding-protein-dependent transport system permease family. CysTW subfamily.</text>
</comment>
<dbReference type="RefSeq" id="WP_084665744.1">
    <property type="nucleotide sequence ID" value="NZ_LT838272.1"/>
</dbReference>
<evidence type="ECO:0000256" key="5">
    <source>
        <dbReference type="ARBA" id="ARBA00022692"/>
    </source>
</evidence>
<dbReference type="CDD" id="cd06261">
    <property type="entry name" value="TM_PBP2"/>
    <property type="match status" value="1"/>
</dbReference>
<keyword evidence="3 8" id="KW-0813">Transport</keyword>
<keyword evidence="5 8" id="KW-0812">Transmembrane</keyword>
<evidence type="ECO:0000256" key="1">
    <source>
        <dbReference type="ARBA" id="ARBA00004651"/>
    </source>
</evidence>
<keyword evidence="7 8" id="KW-0472">Membrane</keyword>